<evidence type="ECO:0000313" key="1">
    <source>
        <dbReference type="EMBL" id="MCI31683.1"/>
    </source>
</evidence>
<keyword evidence="2" id="KW-1185">Reference proteome</keyword>
<dbReference type="Proteomes" id="UP000265520">
    <property type="component" value="Unassembled WGS sequence"/>
</dbReference>
<dbReference type="EMBL" id="LXQA010189134">
    <property type="protein sequence ID" value="MCI31683.1"/>
    <property type="molecule type" value="Genomic_DNA"/>
</dbReference>
<accession>A0A392R530</accession>
<comment type="caution">
    <text evidence="1">The sequence shown here is derived from an EMBL/GenBank/DDBJ whole genome shotgun (WGS) entry which is preliminary data.</text>
</comment>
<protein>
    <submittedName>
        <fullName evidence="1">Uncharacterized protein</fullName>
    </submittedName>
</protein>
<evidence type="ECO:0000313" key="2">
    <source>
        <dbReference type="Proteomes" id="UP000265520"/>
    </source>
</evidence>
<proteinExistence type="predicted"/>
<reference evidence="1 2" key="1">
    <citation type="journal article" date="2018" name="Front. Plant Sci.">
        <title>Red Clover (Trifolium pratense) and Zigzag Clover (T. medium) - A Picture of Genomic Similarities and Differences.</title>
        <authorList>
            <person name="Dluhosova J."/>
            <person name="Istvanek J."/>
            <person name="Nedelnik J."/>
            <person name="Repkova J."/>
        </authorList>
    </citation>
    <scope>NUCLEOTIDE SEQUENCE [LARGE SCALE GENOMIC DNA]</scope>
    <source>
        <strain evidence="2">cv. 10/8</strain>
        <tissue evidence="1">Leaf</tissue>
    </source>
</reference>
<organism evidence="1 2">
    <name type="scientific">Trifolium medium</name>
    <dbReference type="NCBI Taxonomy" id="97028"/>
    <lineage>
        <taxon>Eukaryota</taxon>
        <taxon>Viridiplantae</taxon>
        <taxon>Streptophyta</taxon>
        <taxon>Embryophyta</taxon>
        <taxon>Tracheophyta</taxon>
        <taxon>Spermatophyta</taxon>
        <taxon>Magnoliopsida</taxon>
        <taxon>eudicotyledons</taxon>
        <taxon>Gunneridae</taxon>
        <taxon>Pentapetalae</taxon>
        <taxon>rosids</taxon>
        <taxon>fabids</taxon>
        <taxon>Fabales</taxon>
        <taxon>Fabaceae</taxon>
        <taxon>Papilionoideae</taxon>
        <taxon>50 kb inversion clade</taxon>
        <taxon>NPAAA clade</taxon>
        <taxon>Hologalegina</taxon>
        <taxon>IRL clade</taxon>
        <taxon>Trifolieae</taxon>
        <taxon>Trifolium</taxon>
    </lineage>
</organism>
<name>A0A392R530_9FABA</name>
<sequence length="72" mass="8281">MSNSQAQETFMDNFSPIHLMNTIPIYFKLYEFGQLRDERSSSYLKEEALASPMDPTSSRWINLVKDGIFGEG</sequence>
<dbReference type="AlphaFoldDB" id="A0A392R530"/>